<keyword evidence="1" id="KW-1133">Transmembrane helix</keyword>
<protein>
    <recommendedName>
        <fullName evidence="4">DUF1294 domain-containing protein</fullName>
    </recommendedName>
</protein>
<dbReference type="AlphaFoldDB" id="A0A917D9R1"/>
<evidence type="ECO:0000313" key="2">
    <source>
        <dbReference type="EMBL" id="GGD14393.1"/>
    </source>
</evidence>
<evidence type="ECO:0008006" key="4">
    <source>
        <dbReference type="Google" id="ProtNLM"/>
    </source>
</evidence>
<dbReference type="Pfam" id="PF06961">
    <property type="entry name" value="DUF1294"/>
    <property type="match status" value="1"/>
</dbReference>
<dbReference type="Proteomes" id="UP000613160">
    <property type="component" value="Unassembled WGS sequence"/>
</dbReference>
<reference evidence="2" key="1">
    <citation type="journal article" date="2014" name="Int. J. Syst. Evol. Microbiol.">
        <title>Complete genome sequence of Corynebacterium casei LMG S-19264T (=DSM 44701T), isolated from a smear-ripened cheese.</title>
        <authorList>
            <consortium name="US DOE Joint Genome Institute (JGI-PGF)"/>
            <person name="Walter F."/>
            <person name="Albersmeier A."/>
            <person name="Kalinowski J."/>
            <person name="Ruckert C."/>
        </authorList>
    </citation>
    <scope>NUCLEOTIDE SEQUENCE</scope>
    <source>
        <strain evidence="2">CGMCC 1.15493</strain>
    </source>
</reference>
<dbReference type="RefSeq" id="WP_188850099.1">
    <property type="nucleotide sequence ID" value="NZ_BMJJ01000003.1"/>
</dbReference>
<keyword evidence="1" id="KW-0472">Membrane</keyword>
<keyword evidence="1" id="KW-0812">Transmembrane</keyword>
<proteinExistence type="predicted"/>
<dbReference type="InterPro" id="IPR010718">
    <property type="entry name" value="DUF1294"/>
</dbReference>
<dbReference type="EMBL" id="BMJJ01000003">
    <property type="protein sequence ID" value="GGD14393.1"/>
    <property type="molecule type" value="Genomic_DNA"/>
</dbReference>
<accession>A0A917D9R1</accession>
<comment type="caution">
    <text evidence="2">The sequence shown here is derived from an EMBL/GenBank/DDBJ whole genome shotgun (WGS) entry which is preliminary data.</text>
</comment>
<sequence>MILPLIAYLVLINAAAYAAFAWDKSLARAGRRRIPERTLLGLALAGGSVGAVTAQRTLRHKTQKEPFRSRLLAIVVLHGALVLAWLFLGEAWLLEGLEALAAELGR</sequence>
<gene>
    <name evidence="2" type="ORF">GCM10011335_16480</name>
</gene>
<keyword evidence="3" id="KW-1185">Reference proteome</keyword>
<name>A0A917D9R1_9HYPH</name>
<organism evidence="2 3">
    <name type="scientific">Aureimonas glaciei</name>
    <dbReference type="NCBI Taxonomy" id="1776957"/>
    <lineage>
        <taxon>Bacteria</taxon>
        <taxon>Pseudomonadati</taxon>
        <taxon>Pseudomonadota</taxon>
        <taxon>Alphaproteobacteria</taxon>
        <taxon>Hyphomicrobiales</taxon>
        <taxon>Aurantimonadaceae</taxon>
        <taxon>Aureimonas</taxon>
    </lineage>
</organism>
<evidence type="ECO:0000313" key="3">
    <source>
        <dbReference type="Proteomes" id="UP000613160"/>
    </source>
</evidence>
<reference evidence="2" key="2">
    <citation type="submission" date="2020-09" db="EMBL/GenBank/DDBJ databases">
        <authorList>
            <person name="Sun Q."/>
            <person name="Zhou Y."/>
        </authorList>
    </citation>
    <scope>NUCLEOTIDE SEQUENCE</scope>
    <source>
        <strain evidence="2">CGMCC 1.15493</strain>
    </source>
</reference>
<feature type="transmembrane region" description="Helical" evidence="1">
    <location>
        <begin position="70"/>
        <end position="88"/>
    </location>
</feature>
<evidence type="ECO:0000256" key="1">
    <source>
        <dbReference type="SAM" id="Phobius"/>
    </source>
</evidence>